<name>A0A7E4VI26_PANRE</name>
<sequence>MYFLDAVSVYGKRVFSVIDPDFWIASKRFEHDSRMIEYLVISILVSSLLIFDIYILLKAMRRYLEEKNRRQFRAFIDLGMFVRFERHPPILGQRRRIFRTTRTIPRPCCFPTITCKLKLDPPQISTPSTCLRAYSWARRMESR</sequence>
<keyword evidence="1" id="KW-1133">Transmembrane helix</keyword>
<evidence type="ECO:0000256" key="1">
    <source>
        <dbReference type="SAM" id="Phobius"/>
    </source>
</evidence>
<feature type="transmembrane region" description="Helical" evidence="1">
    <location>
        <begin position="38"/>
        <end position="57"/>
    </location>
</feature>
<keyword evidence="1" id="KW-0812">Transmembrane</keyword>
<protein>
    <submittedName>
        <fullName evidence="3">DUF4389 domain-containing protein</fullName>
    </submittedName>
</protein>
<keyword evidence="1" id="KW-0472">Membrane</keyword>
<evidence type="ECO:0000313" key="3">
    <source>
        <dbReference type="WBParaSite" id="Pan_g20720.t1"/>
    </source>
</evidence>
<dbReference type="WBParaSite" id="Pan_g20720.t1">
    <property type="protein sequence ID" value="Pan_g20720.t1"/>
    <property type="gene ID" value="Pan_g20720"/>
</dbReference>
<keyword evidence="2" id="KW-1185">Reference proteome</keyword>
<proteinExistence type="predicted"/>
<dbReference type="Proteomes" id="UP000492821">
    <property type="component" value="Unassembled WGS sequence"/>
</dbReference>
<accession>A0A7E4VI26</accession>
<organism evidence="2 3">
    <name type="scientific">Panagrellus redivivus</name>
    <name type="common">Microworm</name>
    <dbReference type="NCBI Taxonomy" id="6233"/>
    <lineage>
        <taxon>Eukaryota</taxon>
        <taxon>Metazoa</taxon>
        <taxon>Ecdysozoa</taxon>
        <taxon>Nematoda</taxon>
        <taxon>Chromadorea</taxon>
        <taxon>Rhabditida</taxon>
        <taxon>Tylenchina</taxon>
        <taxon>Panagrolaimomorpha</taxon>
        <taxon>Panagrolaimoidea</taxon>
        <taxon>Panagrolaimidae</taxon>
        <taxon>Panagrellus</taxon>
    </lineage>
</organism>
<reference evidence="3" key="2">
    <citation type="submission" date="2020-10" db="UniProtKB">
        <authorList>
            <consortium name="WormBaseParasite"/>
        </authorList>
    </citation>
    <scope>IDENTIFICATION</scope>
</reference>
<dbReference type="AlphaFoldDB" id="A0A7E4VI26"/>
<reference evidence="2" key="1">
    <citation type="journal article" date="2013" name="Genetics">
        <title>The draft genome and transcriptome of Panagrellus redivivus are shaped by the harsh demands of a free-living lifestyle.</title>
        <authorList>
            <person name="Srinivasan J."/>
            <person name="Dillman A.R."/>
            <person name="Macchietto M.G."/>
            <person name="Heikkinen L."/>
            <person name="Lakso M."/>
            <person name="Fracchia K.M."/>
            <person name="Antoshechkin I."/>
            <person name="Mortazavi A."/>
            <person name="Wong G."/>
            <person name="Sternberg P.W."/>
        </authorList>
    </citation>
    <scope>NUCLEOTIDE SEQUENCE [LARGE SCALE GENOMIC DNA]</scope>
    <source>
        <strain evidence="2">MT8872</strain>
    </source>
</reference>
<evidence type="ECO:0000313" key="2">
    <source>
        <dbReference type="Proteomes" id="UP000492821"/>
    </source>
</evidence>